<reference evidence="2" key="1">
    <citation type="journal article" date="2002" name="Science">
        <title>The draft genome of Ciona intestinalis: insights into chordate and vertebrate origins.</title>
        <authorList>
            <person name="Dehal P."/>
            <person name="Satou Y."/>
            <person name="Campbell R.K."/>
            <person name="Chapman J."/>
            <person name="Degnan B."/>
            <person name="De Tomaso A."/>
            <person name="Davidson B."/>
            <person name="Di Gregorio A."/>
            <person name="Gelpke M."/>
            <person name="Goodstein D.M."/>
            <person name="Harafuji N."/>
            <person name="Hastings K.E."/>
            <person name="Ho I."/>
            <person name="Hotta K."/>
            <person name="Huang W."/>
            <person name="Kawashima T."/>
            <person name="Lemaire P."/>
            <person name="Martinez D."/>
            <person name="Meinertzhagen I.A."/>
            <person name="Necula S."/>
            <person name="Nonaka M."/>
            <person name="Putnam N."/>
            <person name="Rash S."/>
            <person name="Saiga H."/>
            <person name="Satake M."/>
            <person name="Terry A."/>
            <person name="Yamada L."/>
            <person name="Wang H.G."/>
            <person name="Awazu S."/>
            <person name="Azumi K."/>
            <person name="Boore J."/>
            <person name="Branno M."/>
            <person name="Chin-Bow S."/>
            <person name="DeSantis R."/>
            <person name="Doyle S."/>
            <person name="Francino P."/>
            <person name="Keys D.N."/>
            <person name="Haga S."/>
            <person name="Hayashi H."/>
            <person name="Hino K."/>
            <person name="Imai K.S."/>
            <person name="Inaba K."/>
            <person name="Kano S."/>
            <person name="Kobayashi K."/>
            <person name="Kobayashi M."/>
            <person name="Lee B.I."/>
            <person name="Makabe K.W."/>
            <person name="Manohar C."/>
            <person name="Matassi G."/>
            <person name="Medina M."/>
            <person name="Mochizuki Y."/>
            <person name="Mount S."/>
            <person name="Morishita T."/>
            <person name="Miura S."/>
            <person name="Nakayama A."/>
            <person name="Nishizaka S."/>
            <person name="Nomoto H."/>
            <person name="Ohta F."/>
            <person name="Oishi K."/>
            <person name="Rigoutsos I."/>
            <person name="Sano M."/>
            <person name="Sasaki A."/>
            <person name="Sasakura Y."/>
            <person name="Shoguchi E."/>
            <person name="Shin-i T."/>
            <person name="Spagnuolo A."/>
            <person name="Stainier D."/>
            <person name="Suzuki M.M."/>
            <person name="Tassy O."/>
            <person name="Takatori N."/>
            <person name="Tokuoka M."/>
            <person name="Yagi K."/>
            <person name="Yoshizaki F."/>
            <person name="Wada S."/>
            <person name="Zhang C."/>
            <person name="Hyatt P.D."/>
            <person name="Larimer F."/>
            <person name="Detter C."/>
            <person name="Doggett N."/>
            <person name="Glavina T."/>
            <person name="Hawkins T."/>
            <person name="Richardson P."/>
            <person name="Lucas S."/>
            <person name="Kohara Y."/>
            <person name="Levine M."/>
            <person name="Satoh N."/>
            <person name="Rokhsar D.S."/>
        </authorList>
    </citation>
    <scope>NUCLEOTIDE SEQUENCE [LARGE SCALE GENOMIC DNA]</scope>
</reference>
<reference evidence="1" key="2">
    <citation type="journal article" date="2008" name="Genome Biol.">
        <title>Improved genome assembly and evidence-based global gene model set for the chordate Ciona intestinalis: new insight into intron and operon populations.</title>
        <authorList>
            <person name="Satou Y."/>
            <person name="Mineta K."/>
            <person name="Ogasawara M."/>
            <person name="Sasakura Y."/>
            <person name="Shoguchi E."/>
            <person name="Ueno K."/>
            <person name="Yamada L."/>
            <person name="Matsumoto J."/>
            <person name="Wasserscheid J."/>
            <person name="Dewar K."/>
            <person name="Wiley G.B."/>
            <person name="Macmil S.L."/>
            <person name="Roe B.A."/>
            <person name="Zeller R.W."/>
            <person name="Hastings K.E."/>
            <person name="Lemaire P."/>
            <person name="Lindquist E."/>
            <person name="Endo T."/>
            <person name="Hotta K."/>
            <person name="Inaba K."/>
        </authorList>
    </citation>
    <scope>NUCLEOTIDE SEQUENCE [LARGE SCALE GENOMIC DNA]</scope>
    <source>
        <strain evidence="1">wild type</strain>
    </source>
</reference>
<evidence type="ECO:0000313" key="1">
    <source>
        <dbReference type="Ensembl" id="ENSCINP00000032367.1"/>
    </source>
</evidence>
<dbReference type="Ensembl" id="ENSCINT00000033446.1">
    <property type="protein sequence ID" value="ENSCINP00000032367.1"/>
    <property type="gene ID" value="ENSCING00000018931.1"/>
</dbReference>
<reference evidence="1" key="3">
    <citation type="submission" date="2025-08" db="UniProtKB">
        <authorList>
            <consortium name="Ensembl"/>
        </authorList>
    </citation>
    <scope>IDENTIFICATION</scope>
</reference>
<dbReference type="AlphaFoldDB" id="H2XRT3"/>
<accession>H2XRT3</accession>
<dbReference type="HOGENOM" id="CLU_2995858_0_0_1"/>
<sequence>MAEKVVEFRTQPLTAHCWEFFTSLHAVPYSSFIIAILNACEKLKQRVCNVDADVSRL</sequence>
<evidence type="ECO:0000313" key="2">
    <source>
        <dbReference type="Proteomes" id="UP000008144"/>
    </source>
</evidence>
<organism evidence="1 2">
    <name type="scientific">Ciona intestinalis</name>
    <name type="common">Transparent sea squirt</name>
    <name type="synonym">Ascidia intestinalis</name>
    <dbReference type="NCBI Taxonomy" id="7719"/>
    <lineage>
        <taxon>Eukaryota</taxon>
        <taxon>Metazoa</taxon>
        <taxon>Chordata</taxon>
        <taxon>Tunicata</taxon>
        <taxon>Ascidiacea</taxon>
        <taxon>Phlebobranchia</taxon>
        <taxon>Cionidae</taxon>
        <taxon>Ciona</taxon>
    </lineage>
</organism>
<keyword evidence="2" id="KW-1185">Reference proteome</keyword>
<reference evidence="1" key="4">
    <citation type="submission" date="2025-09" db="UniProtKB">
        <authorList>
            <consortium name="Ensembl"/>
        </authorList>
    </citation>
    <scope>IDENTIFICATION</scope>
</reference>
<dbReference type="InParanoid" id="H2XRT3"/>
<name>H2XRT3_CIOIN</name>
<dbReference type="EMBL" id="EAAA01002287">
    <property type="status" value="NOT_ANNOTATED_CDS"/>
    <property type="molecule type" value="Genomic_DNA"/>
</dbReference>
<dbReference type="Proteomes" id="UP000008144">
    <property type="component" value="Chromosome 6"/>
</dbReference>
<proteinExistence type="predicted"/>
<protein>
    <submittedName>
        <fullName evidence="1">Uncharacterized protein</fullName>
    </submittedName>
</protein>